<dbReference type="NCBIfam" id="TIGR00556">
    <property type="entry name" value="pantethn_trn"/>
    <property type="match status" value="1"/>
</dbReference>
<dbReference type="NCBIfam" id="TIGR00516">
    <property type="entry name" value="acpS"/>
    <property type="match status" value="1"/>
</dbReference>
<dbReference type="RefSeq" id="WP_194703659.1">
    <property type="nucleotide sequence ID" value="NZ_JADKNH010000015.1"/>
</dbReference>
<comment type="similarity">
    <text evidence="8">Belongs to the P-Pant transferase superfamily. AcpS family.</text>
</comment>
<evidence type="ECO:0000256" key="8">
    <source>
        <dbReference type="HAMAP-Rule" id="MF_00101"/>
    </source>
</evidence>
<keyword evidence="5 8" id="KW-0460">Magnesium</keyword>
<evidence type="ECO:0000256" key="1">
    <source>
        <dbReference type="ARBA" id="ARBA00022516"/>
    </source>
</evidence>
<sequence length="125" mass="13888">MIKGNGVDIVEIERFKKIVTEKPKFLKRFFTDSENELFEKKHMKAETVAGNFATKEAVSKAFGTGVRGFNLRDIEVLRDELGHPYVNLYDGAKEVAHQKGITTLMVSISHSSENAVAFVIAVGEA</sequence>
<evidence type="ECO:0000256" key="2">
    <source>
        <dbReference type="ARBA" id="ARBA00022679"/>
    </source>
</evidence>
<keyword evidence="4 8" id="KW-0276">Fatty acid metabolism</keyword>
<evidence type="ECO:0000256" key="7">
    <source>
        <dbReference type="ARBA" id="ARBA00023160"/>
    </source>
</evidence>
<dbReference type="InterPro" id="IPR008278">
    <property type="entry name" value="4-PPantetheinyl_Trfase_dom"/>
</dbReference>
<proteinExistence type="inferred from homology"/>
<dbReference type="Pfam" id="PF01648">
    <property type="entry name" value="ACPS"/>
    <property type="match status" value="1"/>
</dbReference>
<dbReference type="HAMAP" id="MF_00101">
    <property type="entry name" value="AcpS"/>
    <property type="match status" value="1"/>
</dbReference>
<comment type="cofactor">
    <cofactor evidence="8">
        <name>Mg(2+)</name>
        <dbReference type="ChEBI" id="CHEBI:18420"/>
    </cofactor>
</comment>
<feature type="binding site" evidence="8">
    <location>
        <position position="56"/>
    </location>
    <ligand>
        <name>Mg(2+)</name>
        <dbReference type="ChEBI" id="CHEBI:18420"/>
    </ligand>
</feature>
<keyword evidence="7 8" id="KW-0275">Fatty acid biosynthesis</keyword>
<evidence type="ECO:0000313" key="10">
    <source>
        <dbReference type="EMBL" id="MBF4695348.1"/>
    </source>
</evidence>
<evidence type="ECO:0000259" key="9">
    <source>
        <dbReference type="Pfam" id="PF01648"/>
    </source>
</evidence>
<accession>A0ABR9ZY11</accession>
<dbReference type="Proteomes" id="UP000614200">
    <property type="component" value="Unassembled WGS sequence"/>
</dbReference>
<keyword evidence="1 8" id="KW-0444">Lipid biosynthesis</keyword>
<comment type="caution">
    <text evidence="10">The sequence shown here is derived from an EMBL/GenBank/DDBJ whole genome shotgun (WGS) entry which is preliminary data.</text>
</comment>
<dbReference type="InterPro" id="IPR002582">
    <property type="entry name" value="ACPS"/>
</dbReference>
<organism evidence="10 11">
    <name type="scientific">Fusibacter ferrireducens</name>
    <dbReference type="NCBI Taxonomy" id="2785058"/>
    <lineage>
        <taxon>Bacteria</taxon>
        <taxon>Bacillati</taxon>
        <taxon>Bacillota</taxon>
        <taxon>Clostridia</taxon>
        <taxon>Eubacteriales</taxon>
        <taxon>Eubacteriales Family XII. Incertae Sedis</taxon>
        <taxon>Fusibacter</taxon>
    </lineage>
</organism>
<evidence type="ECO:0000313" key="11">
    <source>
        <dbReference type="Proteomes" id="UP000614200"/>
    </source>
</evidence>
<evidence type="ECO:0000256" key="3">
    <source>
        <dbReference type="ARBA" id="ARBA00022723"/>
    </source>
</evidence>
<dbReference type="Gene3D" id="3.90.470.20">
    <property type="entry name" value="4'-phosphopantetheinyl transferase domain"/>
    <property type="match status" value="1"/>
</dbReference>
<comment type="catalytic activity">
    <reaction evidence="8">
        <text>apo-[ACP] + CoA = holo-[ACP] + adenosine 3',5'-bisphosphate + H(+)</text>
        <dbReference type="Rhea" id="RHEA:12068"/>
        <dbReference type="Rhea" id="RHEA-COMP:9685"/>
        <dbReference type="Rhea" id="RHEA-COMP:9690"/>
        <dbReference type="ChEBI" id="CHEBI:15378"/>
        <dbReference type="ChEBI" id="CHEBI:29999"/>
        <dbReference type="ChEBI" id="CHEBI:57287"/>
        <dbReference type="ChEBI" id="CHEBI:58343"/>
        <dbReference type="ChEBI" id="CHEBI:64479"/>
        <dbReference type="EC" id="2.7.8.7"/>
    </reaction>
</comment>
<comment type="function">
    <text evidence="8">Transfers the 4'-phosphopantetheine moiety from coenzyme A to a Ser of acyl-carrier-protein.</text>
</comment>
<comment type="subcellular location">
    <subcellularLocation>
        <location evidence="8">Cytoplasm</location>
    </subcellularLocation>
</comment>
<name>A0ABR9ZY11_9FIRM</name>
<keyword evidence="11" id="KW-1185">Reference proteome</keyword>
<dbReference type="SUPFAM" id="SSF56214">
    <property type="entry name" value="4'-phosphopantetheinyl transferase"/>
    <property type="match status" value="1"/>
</dbReference>
<evidence type="ECO:0000256" key="4">
    <source>
        <dbReference type="ARBA" id="ARBA00022832"/>
    </source>
</evidence>
<evidence type="ECO:0000256" key="5">
    <source>
        <dbReference type="ARBA" id="ARBA00022842"/>
    </source>
</evidence>
<dbReference type="InterPro" id="IPR037143">
    <property type="entry name" value="4-PPantetheinyl_Trfase_dom_sf"/>
</dbReference>
<dbReference type="EMBL" id="JADKNH010000015">
    <property type="protein sequence ID" value="MBF4695348.1"/>
    <property type="molecule type" value="Genomic_DNA"/>
</dbReference>
<dbReference type="EC" id="2.7.8.7" evidence="8"/>
<gene>
    <name evidence="8" type="primary">acpS</name>
    <name evidence="10" type="ORF">ISU02_19820</name>
</gene>
<protein>
    <recommendedName>
        <fullName evidence="8">Holo-[acyl-carrier-protein] synthase</fullName>
        <shortName evidence="8">Holo-ACP synthase</shortName>
        <ecNumber evidence="8">2.7.8.7</ecNumber>
    </recommendedName>
    <alternativeName>
        <fullName evidence="8">4'-phosphopantetheinyl transferase AcpS</fullName>
    </alternativeName>
</protein>
<keyword evidence="2 8" id="KW-0808">Transferase</keyword>
<feature type="domain" description="4'-phosphopantetheinyl transferase" evidence="9">
    <location>
        <begin position="6"/>
        <end position="96"/>
    </location>
</feature>
<keyword evidence="3 8" id="KW-0479">Metal-binding</keyword>
<reference evidence="10 11" key="1">
    <citation type="submission" date="2020-11" db="EMBL/GenBank/DDBJ databases">
        <title>Fusibacter basophilias sp. nov.</title>
        <authorList>
            <person name="Qiu D."/>
        </authorList>
    </citation>
    <scope>NUCLEOTIDE SEQUENCE [LARGE SCALE GENOMIC DNA]</scope>
    <source>
        <strain evidence="10 11">Q10-2</strain>
    </source>
</reference>
<evidence type="ECO:0000256" key="6">
    <source>
        <dbReference type="ARBA" id="ARBA00023098"/>
    </source>
</evidence>
<dbReference type="GO" id="GO:0008897">
    <property type="term" value="F:holo-[acyl-carrier-protein] synthase activity"/>
    <property type="evidence" value="ECO:0007669"/>
    <property type="project" value="UniProtKB-EC"/>
</dbReference>
<dbReference type="InterPro" id="IPR004568">
    <property type="entry name" value="Ppantetheine-prot_Trfase_dom"/>
</dbReference>
<keyword evidence="6 8" id="KW-0443">Lipid metabolism</keyword>
<feature type="binding site" evidence="8">
    <location>
        <position position="8"/>
    </location>
    <ligand>
        <name>Mg(2+)</name>
        <dbReference type="ChEBI" id="CHEBI:18420"/>
    </ligand>
</feature>
<keyword evidence="8" id="KW-0963">Cytoplasm</keyword>